<name>A0A067MQE7_BOTB1</name>
<dbReference type="OrthoDB" id="185373at2759"/>
<dbReference type="Proteomes" id="UP000027195">
    <property type="component" value="Unassembled WGS sequence"/>
</dbReference>
<evidence type="ECO:0000313" key="3">
    <source>
        <dbReference type="Proteomes" id="UP000027195"/>
    </source>
</evidence>
<protein>
    <submittedName>
        <fullName evidence="2">Uncharacterized protein</fullName>
    </submittedName>
</protein>
<proteinExistence type="predicted"/>
<feature type="chain" id="PRO_5001641564" evidence="1">
    <location>
        <begin position="27"/>
        <end position="78"/>
    </location>
</feature>
<evidence type="ECO:0000256" key="1">
    <source>
        <dbReference type="SAM" id="SignalP"/>
    </source>
</evidence>
<sequence length="78" mass="8432">MRALKIWPTRRTLALALVAFAEVGAPAPIAESRGGGAGGHGKLVAWIKEWVGERNYPRDEEIQKARAMMGRSGTSTAR</sequence>
<dbReference type="EMBL" id="KL198025">
    <property type="protein sequence ID" value="KDQ16920.1"/>
    <property type="molecule type" value="Genomic_DNA"/>
</dbReference>
<keyword evidence="3" id="KW-1185">Reference proteome</keyword>
<reference evidence="3" key="1">
    <citation type="journal article" date="2014" name="Proc. Natl. Acad. Sci. U.S.A.">
        <title>Extensive sampling of basidiomycete genomes demonstrates inadequacy of the white-rot/brown-rot paradigm for wood decay fungi.</title>
        <authorList>
            <person name="Riley R."/>
            <person name="Salamov A.A."/>
            <person name="Brown D.W."/>
            <person name="Nagy L.G."/>
            <person name="Floudas D."/>
            <person name="Held B.W."/>
            <person name="Levasseur A."/>
            <person name="Lombard V."/>
            <person name="Morin E."/>
            <person name="Otillar R."/>
            <person name="Lindquist E.A."/>
            <person name="Sun H."/>
            <person name="LaButti K.M."/>
            <person name="Schmutz J."/>
            <person name="Jabbour D."/>
            <person name="Luo H."/>
            <person name="Baker S.E."/>
            <person name="Pisabarro A.G."/>
            <person name="Walton J.D."/>
            <person name="Blanchette R.A."/>
            <person name="Henrissat B."/>
            <person name="Martin F."/>
            <person name="Cullen D."/>
            <person name="Hibbett D.S."/>
            <person name="Grigoriev I.V."/>
        </authorList>
    </citation>
    <scope>NUCLEOTIDE SEQUENCE [LARGE SCALE GENOMIC DNA]</scope>
    <source>
        <strain evidence="3">FD-172 SS1</strain>
    </source>
</reference>
<evidence type="ECO:0000313" key="2">
    <source>
        <dbReference type="EMBL" id="KDQ16920.1"/>
    </source>
</evidence>
<dbReference type="InParanoid" id="A0A067MQE7"/>
<feature type="signal peptide" evidence="1">
    <location>
        <begin position="1"/>
        <end position="26"/>
    </location>
</feature>
<gene>
    <name evidence="2" type="ORF">BOTBODRAFT_30309</name>
</gene>
<dbReference type="AlphaFoldDB" id="A0A067MQE7"/>
<accession>A0A067MQE7</accession>
<organism evidence="2 3">
    <name type="scientific">Botryobasidium botryosum (strain FD-172 SS1)</name>
    <dbReference type="NCBI Taxonomy" id="930990"/>
    <lineage>
        <taxon>Eukaryota</taxon>
        <taxon>Fungi</taxon>
        <taxon>Dikarya</taxon>
        <taxon>Basidiomycota</taxon>
        <taxon>Agaricomycotina</taxon>
        <taxon>Agaricomycetes</taxon>
        <taxon>Cantharellales</taxon>
        <taxon>Botryobasidiaceae</taxon>
        <taxon>Botryobasidium</taxon>
    </lineage>
</organism>
<keyword evidence="1" id="KW-0732">Signal</keyword>
<dbReference type="HOGENOM" id="CLU_2621698_0_0_1"/>